<accession>A0ABN8IYP3</accession>
<sequence length="67" mass="7224">MRYSYARTADSRARPSRRIFSGQRVSARLASPTHVAADRGERERRTIVDGGSGGSSVSGTVAEMIVL</sequence>
<reference evidence="2" key="1">
    <citation type="submission" date="2022-03" db="EMBL/GenBank/DDBJ databases">
        <authorList>
            <person name="Martin H S."/>
        </authorList>
    </citation>
    <scope>NUCLEOTIDE SEQUENCE</scope>
</reference>
<protein>
    <submittedName>
        <fullName evidence="2">Uncharacterized protein</fullName>
    </submittedName>
</protein>
<evidence type="ECO:0000313" key="3">
    <source>
        <dbReference type="Proteomes" id="UP000837857"/>
    </source>
</evidence>
<evidence type="ECO:0000256" key="1">
    <source>
        <dbReference type="SAM" id="MobiDB-lite"/>
    </source>
</evidence>
<dbReference type="EMBL" id="OW152816">
    <property type="protein sequence ID" value="CAH2067656.1"/>
    <property type="molecule type" value="Genomic_DNA"/>
</dbReference>
<keyword evidence="3" id="KW-1185">Reference proteome</keyword>
<feature type="non-terminal residue" evidence="2">
    <location>
        <position position="67"/>
    </location>
</feature>
<name>A0ABN8IYP3_9NEOP</name>
<dbReference type="Proteomes" id="UP000837857">
    <property type="component" value="Chromosome 4"/>
</dbReference>
<proteinExistence type="predicted"/>
<organism evidence="2 3">
    <name type="scientific">Iphiclides podalirius</name>
    <name type="common">scarce swallowtail</name>
    <dbReference type="NCBI Taxonomy" id="110791"/>
    <lineage>
        <taxon>Eukaryota</taxon>
        <taxon>Metazoa</taxon>
        <taxon>Ecdysozoa</taxon>
        <taxon>Arthropoda</taxon>
        <taxon>Hexapoda</taxon>
        <taxon>Insecta</taxon>
        <taxon>Pterygota</taxon>
        <taxon>Neoptera</taxon>
        <taxon>Endopterygota</taxon>
        <taxon>Lepidoptera</taxon>
        <taxon>Glossata</taxon>
        <taxon>Ditrysia</taxon>
        <taxon>Papilionoidea</taxon>
        <taxon>Papilionidae</taxon>
        <taxon>Papilioninae</taxon>
        <taxon>Iphiclides</taxon>
    </lineage>
</organism>
<feature type="compositionally biased region" description="Basic and acidic residues" evidence="1">
    <location>
        <begin position="36"/>
        <end position="47"/>
    </location>
</feature>
<evidence type="ECO:0000313" key="2">
    <source>
        <dbReference type="EMBL" id="CAH2067656.1"/>
    </source>
</evidence>
<feature type="region of interest" description="Disordered" evidence="1">
    <location>
        <begin position="30"/>
        <end position="56"/>
    </location>
</feature>
<gene>
    <name evidence="2" type="ORF">IPOD504_LOCUS13978</name>
</gene>